<evidence type="ECO:0000313" key="3">
    <source>
        <dbReference type="Proteomes" id="UP000596742"/>
    </source>
</evidence>
<dbReference type="Pfam" id="PF03372">
    <property type="entry name" value="Exo_endo_phos"/>
    <property type="match status" value="1"/>
</dbReference>
<feature type="domain" description="Endonuclease/exonuclease/phosphatase" evidence="1">
    <location>
        <begin position="76"/>
        <end position="212"/>
    </location>
</feature>
<dbReference type="InterPro" id="IPR005135">
    <property type="entry name" value="Endo/exonuclease/phosphatase"/>
</dbReference>
<name>A0A8B6E2Z0_MYTGA</name>
<dbReference type="PANTHER" id="PTHR33776:SF3">
    <property type="entry name" value="PHD-TYPE DOMAIN-CONTAINING PROTEIN"/>
    <property type="match status" value="1"/>
</dbReference>
<dbReference type="AlphaFoldDB" id="A0A8B6E2Z0"/>
<dbReference type="Proteomes" id="UP000596742">
    <property type="component" value="Unassembled WGS sequence"/>
</dbReference>
<dbReference type="EMBL" id="UYJE01004423">
    <property type="protein sequence ID" value="VDI27882.1"/>
    <property type="molecule type" value="Genomic_DNA"/>
</dbReference>
<dbReference type="PANTHER" id="PTHR33776">
    <property type="entry name" value="ENDO/EXONUCLEASE/PHOSPHATASE DOMAIN-CONTAINING PROTEIN"/>
    <property type="match status" value="1"/>
</dbReference>
<protein>
    <recommendedName>
        <fullName evidence="1">Endonuclease/exonuclease/phosphatase domain-containing protein</fullName>
    </recommendedName>
</protein>
<dbReference type="GO" id="GO:0003824">
    <property type="term" value="F:catalytic activity"/>
    <property type="evidence" value="ECO:0007669"/>
    <property type="project" value="InterPro"/>
</dbReference>
<reference evidence="2" key="1">
    <citation type="submission" date="2018-11" db="EMBL/GenBank/DDBJ databases">
        <authorList>
            <person name="Alioto T."/>
            <person name="Alioto T."/>
        </authorList>
    </citation>
    <scope>NUCLEOTIDE SEQUENCE</scope>
</reference>
<evidence type="ECO:0000259" key="1">
    <source>
        <dbReference type="Pfam" id="PF03372"/>
    </source>
</evidence>
<dbReference type="SUPFAM" id="SSF56219">
    <property type="entry name" value="DNase I-like"/>
    <property type="match status" value="1"/>
</dbReference>
<keyword evidence="3" id="KW-1185">Reference proteome</keyword>
<accession>A0A8B6E2Z0</accession>
<dbReference type="InterPro" id="IPR036691">
    <property type="entry name" value="Endo/exonu/phosph_ase_sf"/>
</dbReference>
<proteinExistence type="predicted"/>
<sequence length="283" mass="32766">MLKINLHCSFYVLSLACLQSINPKIDIIFLLFVLHFILIVGNIEPNPGPDENNISSTPSSVRFSEIDKSISICNLNIRSIRNKLEFLNNFTDEFYVLAVTETHLDPSVSEDQLKLDSFNNIIRKDRNNFGGGLMIYVKDDIGIVRKRELENPFDETLWVEIRAKGQNFLLCHSYRPPNADTDFWARLNHAIETAFQLNENIVVTGDLNSDLFNVNNNKLIDTMDLFNLRNEIIQNAEDAEASLMKVLYDDRKINQDISSTKKQCFKKYFKVYIYESFRSIPHK</sequence>
<dbReference type="PROSITE" id="PS51257">
    <property type="entry name" value="PROKAR_LIPOPROTEIN"/>
    <property type="match status" value="1"/>
</dbReference>
<dbReference type="OrthoDB" id="6154567at2759"/>
<evidence type="ECO:0000313" key="2">
    <source>
        <dbReference type="EMBL" id="VDI27882.1"/>
    </source>
</evidence>
<gene>
    <name evidence="2" type="ORF">MGAL_10B017423</name>
</gene>
<dbReference type="Gene3D" id="3.60.10.10">
    <property type="entry name" value="Endonuclease/exonuclease/phosphatase"/>
    <property type="match status" value="1"/>
</dbReference>
<organism evidence="2 3">
    <name type="scientific">Mytilus galloprovincialis</name>
    <name type="common">Mediterranean mussel</name>
    <dbReference type="NCBI Taxonomy" id="29158"/>
    <lineage>
        <taxon>Eukaryota</taxon>
        <taxon>Metazoa</taxon>
        <taxon>Spiralia</taxon>
        <taxon>Lophotrochozoa</taxon>
        <taxon>Mollusca</taxon>
        <taxon>Bivalvia</taxon>
        <taxon>Autobranchia</taxon>
        <taxon>Pteriomorphia</taxon>
        <taxon>Mytilida</taxon>
        <taxon>Mytiloidea</taxon>
        <taxon>Mytilidae</taxon>
        <taxon>Mytilinae</taxon>
        <taxon>Mytilus</taxon>
    </lineage>
</organism>
<comment type="caution">
    <text evidence="2">The sequence shown here is derived from an EMBL/GenBank/DDBJ whole genome shotgun (WGS) entry which is preliminary data.</text>
</comment>